<gene>
    <name evidence="3" type="ORF">METUNv1_02022</name>
</gene>
<comment type="caution">
    <text evidence="3">The sequence shown here is derived from an EMBL/GenBank/DDBJ whole genome shotgun (WGS) entry which is preliminary data.</text>
</comment>
<protein>
    <submittedName>
        <fullName evidence="3">GGDEF domain protein</fullName>
    </submittedName>
</protein>
<dbReference type="EMBL" id="AFHG01000048">
    <property type="protein sequence ID" value="EGK71798.1"/>
    <property type="molecule type" value="Genomic_DNA"/>
</dbReference>
<dbReference type="AlphaFoldDB" id="F5RCL8"/>
<name>F5RCL8_METUF</name>
<dbReference type="InterPro" id="IPR043128">
    <property type="entry name" value="Rev_trsase/Diguanyl_cyclase"/>
</dbReference>
<dbReference type="SUPFAM" id="SSF55073">
    <property type="entry name" value="Nucleotide cyclase"/>
    <property type="match status" value="1"/>
</dbReference>
<dbReference type="Pfam" id="PF00990">
    <property type="entry name" value="GGDEF"/>
    <property type="match status" value="1"/>
</dbReference>
<dbReference type="RefSeq" id="WP_008061260.1">
    <property type="nucleotide sequence ID" value="NZ_AFHG01000048.1"/>
</dbReference>
<keyword evidence="1" id="KW-1133">Transmembrane helix</keyword>
<accession>F5RCL8</accession>
<dbReference type="NCBIfam" id="TIGR00254">
    <property type="entry name" value="GGDEF"/>
    <property type="match status" value="1"/>
</dbReference>
<reference evidence="3 4" key="1">
    <citation type="journal article" date="2011" name="J. Bacteriol.">
        <title>Genome sequence of Methyloversatilis universalis FAM5T, a methylotrophic representative of the order Rhodocyclales.</title>
        <authorList>
            <person name="Kittichotirat W."/>
            <person name="Good N.M."/>
            <person name="Hall R."/>
            <person name="Bringel F."/>
            <person name="Lajus A."/>
            <person name="Medigue C."/>
            <person name="Smalley N.E."/>
            <person name="Beck D."/>
            <person name="Bumgarner R."/>
            <person name="Vuilleumier S."/>
            <person name="Kalyuzhnaya M.G."/>
        </authorList>
    </citation>
    <scope>NUCLEOTIDE SEQUENCE [LARGE SCALE GENOMIC DNA]</scope>
    <source>
        <strain evidence="4">ATCC BAA-1314 / JCM 13912 / FAM5</strain>
    </source>
</reference>
<dbReference type="CDD" id="cd18773">
    <property type="entry name" value="PDC1_HK_sensor"/>
    <property type="match status" value="1"/>
</dbReference>
<dbReference type="InterPro" id="IPR029787">
    <property type="entry name" value="Nucleotide_cyclase"/>
</dbReference>
<dbReference type="SMART" id="SM00267">
    <property type="entry name" value="GGDEF"/>
    <property type="match status" value="1"/>
</dbReference>
<dbReference type="CDD" id="cd01949">
    <property type="entry name" value="GGDEF"/>
    <property type="match status" value="1"/>
</dbReference>
<keyword evidence="4" id="KW-1185">Reference proteome</keyword>
<dbReference type="Gene3D" id="3.30.450.20">
    <property type="entry name" value="PAS domain"/>
    <property type="match status" value="2"/>
</dbReference>
<dbReference type="OrthoDB" id="9812260at2"/>
<dbReference type="CDD" id="cd18774">
    <property type="entry name" value="PDC2_HK_sensor"/>
    <property type="match status" value="1"/>
</dbReference>
<dbReference type="InterPro" id="IPR052163">
    <property type="entry name" value="DGC-Regulatory_Protein"/>
</dbReference>
<dbReference type="InterPro" id="IPR000160">
    <property type="entry name" value="GGDEF_dom"/>
</dbReference>
<dbReference type="PANTHER" id="PTHR46663:SF4">
    <property type="entry name" value="DIGUANYLATE CYCLASE DGCT-RELATED"/>
    <property type="match status" value="1"/>
</dbReference>
<dbReference type="PROSITE" id="PS50887">
    <property type="entry name" value="GGDEF"/>
    <property type="match status" value="1"/>
</dbReference>
<dbReference type="Gene3D" id="3.30.70.270">
    <property type="match status" value="1"/>
</dbReference>
<evidence type="ECO:0000313" key="4">
    <source>
        <dbReference type="Proteomes" id="UP000005019"/>
    </source>
</evidence>
<evidence type="ECO:0000256" key="1">
    <source>
        <dbReference type="SAM" id="Phobius"/>
    </source>
</evidence>
<dbReference type="STRING" id="1000565.METUNv1_02022"/>
<feature type="transmembrane region" description="Helical" evidence="1">
    <location>
        <begin position="285"/>
        <end position="303"/>
    </location>
</feature>
<proteinExistence type="predicted"/>
<evidence type="ECO:0000313" key="3">
    <source>
        <dbReference type="EMBL" id="EGK71798.1"/>
    </source>
</evidence>
<dbReference type="PANTHER" id="PTHR46663">
    <property type="entry name" value="DIGUANYLATE CYCLASE DGCT-RELATED"/>
    <property type="match status" value="1"/>
</dbReference>
<evidence type="ECO:0000259" key="2">
    <source>
        <dbReference type="PROSITE" id="PS50887"/>
    </source>
</evidence>
<keyword evidence="1" id="KW-0812">Transmembrane</keyword>
<dbReference type="eggNOG" id="COG2199">
    <property type="taxonomic scope" value="Bacteria"/>
</dbReference>
<keyword evidence="1" id="KW-0472">Membrane</keyword>
<organism evidence="3 4">
    <name type="scientific">Methyloversatilis universalis (strain ATCC BAA-1314 / DSM 25237 / JCM 13912 / CCUG 52030 / FAM5)</name>
    <dbReference type="NCBI Taxonomy" id="1000565"/>
    <lineage>
        <taxon>Bacteria</taxon>
        <taxon>Pseudomonadati</taxon>
        <taxon>Pseudomonadota</taxon>
        <taxon>Betaproteobacteria</taxon>
        <taxon>Nitrosomonadales</taxon>
        <taxon>Sterolibacteriaceae</taxon>
        <taxon>Methyloversatilis</taxon>
    </lineage>
</organism>
<dbReference type="Proteomes" id="UP000005019">
    <property type="component" value="Unassembled WGS sequence"/>
</dbReference>
<sequence>MAEPTPYFFSSMRSWLLGLVLASLLPLALFATHLLVALGEQSQRATKDNLIQQTELVARALNERMSRAIGALSALGQDDAFVSGDLERAYRQSRRLVDDNPDFRAVVLIDRDDRMTFFTARPFGAEMPAVSDLKAVHEVFSTGRPVLSGVFKSPISDRHVVAIGVPVRINGEIAYCLRLILLADTLAQTVREQDLPEDWIASTLDASGIVVTRSLGAEQFVGKAASEALAAASRENRRSVFKRITTEGIPVTTAIRPVGNWGWAVAISVPDATLYGPLHDSLTKFAIIGVVSLGLAVSFALWISRSLARQFAALATPGHGTQRLRVAELQSIQRHIVSTEQERRRSDEALGSLSEDYRAAEAELLQARRDSLTRLYRREAFAAAYGQLQQNLPDGDRVALMFLDLDNFKAINDLHGHWRGDEVLREVAGQIGQNLRGSDLAGRLGGDEFVVALVAPADQVEAIAATLAERLITAIQSIDAGLGASIGIVIAGADSTLPALQRLADGAMYRAKHAGKGRYCLIHAESTAPGP</sequence>
<feature type="domain" description="GGDEF" evidence="2">
    <location>
        <begin position="396"/>
        <end position="524"/>
    </location>
</feature>